<protein>
    <submittedName>
        <fullName evidence="2">Calcineurin-like phosphoesterase domain-containing protein</fullName>
    </submittedName>
</protein>
<dbReference type="InterPro" id="IPR004843">
    <property type="entry name" value="Calcineurin-like_PHP"/>
</dbReference>
<dbReference type="PANTHER" id="PTHR12905">
    <property type="entry name" value="METALLOPHOSPHOESTERASE"/>
    <property type="match status" value="1"/>
</dbReference>
<dbReference type="PANTHER" id="PTHR12905:SF18">
    <property type="entry name" value="ESTER HYDROLASE, PUTATIVE (AFU_ORTHOLOGUE AFUA_4G03130)-RELATED"/>
    <property type="match status" value="1"/>
</dbReference>
<dbReference type="InterPro" id="IPR029052">
    <property type="entry name" value="Metallo-depent_PP-like"/>
</dbReference>
<dbReference type="InterPro" id="IPR051693">
    <property type="entry name" value="UPF0046_metallophosphoest"/>
</dbReference>
<dbReference type="EMBL" id="BAAFSV010000005">
    <property type="protein sequence ID" value="GAB1318754.1"/>
    <property type="molecule type" value="Genomic_DNA"/>
</dbReference>
<dbReference type="RefSeq" id="XP_070920484.1">
    <property type="nucleotide sequence ID" value="XM_071064383.1"/>
</dbReference>
<evidence type="ECO:0000259" key="1">
    <source>
        <dbReference type="Pfam" id="PF00149"/>
    </source>
</evidence>
<proteinExistence type="predicted"/>
<feature type="domain" description="Calcineurin-like phosphoesterase" evidence="1">
    <location>
        <begin position="63"/>
        <end position="241"/>
    </location>
</feature>
<dbReference type="Gene3D" id="3.60.21.10">
    <property type="match status" value="1"/>
</dbReference>
<keyword evidence="3" id="KW-1185">Reference proteome</keyword>
<dbReference type="CDD" id="cd07379">
    <property type="entry name" value="MPP_239FB"/>
    <property type="match status" value="1"/>
</dbReference>
<gene>
    <name evidence="2" type="ORF">MFIFM68171_08964</name>
</gene>
<evidence type="ECO:0000313" key="3">
    <source>
        <dbReference type="Proteomes" id="UP001628179"/>
    </source>
</evidence>
<accession>A0ABQ0GLW9</accession>
<evidence type="ECO:0000313" key="2">
    <source>
        <dbReference type="EMBL" id="GAB1318754.1"/>
    </source>
</evidence>
<comment type="caution">
    <text evidence="2">The sequence shown here is derived from an EMBL/GenBank/DDBJ whole genome shotgun (WGS) entry which is preliminary data.</text>
</comment>
<organism evidence="2 3">
    <name type="scientific">Madurella fahalii</name>
    <dbReference type="NCBI Taxonomy" id="1157608"/>
    <lineage>
        <taxon>Eukaryota</taxon>
        <taxon>Fungi</taxon>
        <taxon>Dikarya</taxon>
        <taxon>Ascomycota</taxon>
        <taxon>Pezizomycotina</taxon>
        <taxon>Sordariomycetes</taxon>
        <taxon>Sordariomycetidae</taxon>
        <taxon>Sordariales</taxon>
        <taxon>Sordariales incertae sedis</taxon>
        <taxon>Madurella</taxon>
    </lineage>
</organism>
<dbReference type="GeneID" id="98179706"/>
<reference evidence="2 3" key="1">
    <citation type="submission" date="2024-09" db="EMBL/GenBank/DDBJ databases">
        <title>Itraconazole resistance in Madurella fahalii resulting from another homologue of gene encoding cytochrome P450 14-alpha sterol demethylase (CYP51).</title>
        <authorList>
            <person name="Yoshioka I."/>
            <person name="Fahal A.H."/>
            <person name="Kaneko S."/>
            <person name="Yaguchi T."/>
        </authorList>
    </citation>
    <scope>NUCLEOTIDE SEQUENCE [LARGE SCALE GENOMIC DNA]</scope>
    <source>
        <strain evidence="2 3">IFM 68171</strain>
    </source>
</reference>
<dbReference type="Proteomes" id="UP001628179">
    <property type="component" value="Unassembled WGS sequence"/>
</dbReference>
<sequence length="331" mass="37440">MDHLNNILVFLGLRRPPSEIFEPPTLLDRLLSSPLQYLVTKIYHTLLFLRGRPFHPPRNRRPIRIVALSDTHNLTLPRAAIPDGDVLIHCGDLTVDGTVDELQKQVDWLKNLGSFKYRLVIGGNHDMWFDPEQRKGAGMEGAVDLAGVEYLCDSSVKLQFEGGRRLNVYGWGAVPWCGDGFAYQYDRGNDIWRDRIPLETDVLVTHTPPAHHLDLGVGCASLLDEVWRVKPRLHIFGHVHWGHGKESVYYDESQRAYESLAARPTKGFIYDLVPSARWMDAFYVVRYGIGNLLWKWLMLGPGSNNGGLMVNAALMYGNTGRLGNRVTVVDL</sequence>
<name>A0ABQ0GLW9_9PEZI</name>
<dbReference type="Pfam" id="PF00149">
    <property type="entry name" value="Metallophos"/>
    <property type="match status" value="1"/>
</dbReference>
<dbReference type="SUPFAM" id="SSF56300">
    <property type="entry name" value="Metallo-dependent phosphatases"/>
    <property type="match status" value="1"/>
</dbReference>